<dbReference type="PANTHER" id="PTHR11236:SF50">
    <property type="entry name" value="AMINODEOXYCHORISMATE SYNTHASE COMPONENT 1"/>
    <property type="match status" value="1"/>
</dbReference>
<dbReference type="PANTHER" id="PTHR11236">
    <property type="entry name" value="AMINOBENZOATE/ANTHRANILATE SYNTHASE"/>
    <property type="match status" value="1"/>
</dbReference>
<dbReference type="InterPro" id="IPR005801">
    <property type="entry name" value="ADC_synthase"/>
</dbReference>
<keyword evidence="2" id="KW-0808">Transferase</keyword>
<comment type="caution">
    <text evidence="2">The sequence shown here is derived from an EMBL/GenBank/DDBJ whole genome shotgun (WGS) entry which is preliminary data.</text>
</comment>
<proteinExistence type="predicted"/>
<dbReference type="InterPro" id="IPR005802">
    <property type="entry name" value="ADC_synth_comp_1"/>
</dbReference>
<evidence type="ECO:0000313" key="3">
    <source>
        <dbReference type="Proteomes" id="UP001601442"/>
    </source>
</evidence>
<keyword evidence="2" id="KW-0032">Aminotransferase</keyword>
<name>A0ABW6PFF3_9NOCA</name>
<evidence type="ECO:0000313" key="2">
    <source>
        <dbReference type="EMBL" id="MFF0501814.1"/>
    </source>
</evidence>
<dbReference type="EMBL" id="JBIAMT010000011">
    <property type="protein sequence ID" value="MFF0501814.1"/>
    <property type="molecule type" value="Genomic_DNA"/>
</dbReference>
<dbReference type="InterPro" id="IPR015890">
    <property type="entry name" value="Chorismate_C"/>
</dbReference>
<dbReference type="Pfam" id="PF00425">
    <property type="entry name" value="Chorismate_bind"/>
    <property type="match status" value="1"/>
</dbReference>
<dbReference type="GO" id="GO:0046820">
    <property type="term" value="F:4-amino-4-deoxychorismate synthase activity"/>
    <property type="evidence" value="ECO:0007669"/>
    <property type="project" value="UniProtKB-EC"/>
</dbReference>
<dbReference type="EC" id="2.6.1.85" evidence="2"/>
<feature type="domain" description="Chorismate-utilising enzyme C-terminal" evidence="1">
    <location>
        <begin position="114"/>
        <end position="372"/>
    </location>
</feature>
<dbReference type="Gene3D" id="3.60.120.10">
    <property type="entry name" value="Anthranilate synthase"/>
    <property type="match status" value="1"/>
</dbReference>
<dbReference type="SUPFAM" id="SSF56322">
    <property type="entry name" value="ADC synthase"/>
    <property type="match status" value="1"/>
</dbReference>
<reference evidence="2 3" key="1">
    <citation type="submission" date="2024-10" db="EMBL/GenBank/DDBJ databases">
        <title>The Natural Products Discovery Center: Release of the First 8490 Sequenced Strains for Exploring Actinobacteria Biosynthetic Diversity.</title>
        <authorList>
            <person name="Kalkreuter E."/>
            <person name="Kautsar S.A."/>
            <person name="Yang D."/>
            <person name="Bader C.D."/>
            <person name="Teijaro C.N."/>
            <person name="Fluegel L."/>
            <person name="Davis C.M."/>
            <person name="Simpson J.R."/>
            <person name="Lauterbach L."/>
            <person name="Steele A.D."/>
            <person name="Gui C."/>
            <person name="Meng S."/>
            <person name="Li G."/>
            <person name="Viehrig K."/>
            <person name="Ye F."/>
            <person name="Su P."/>
            <person name="Kiefer A.F."/>
            <person name="Nichols A."/>
            <person name="Cepeda A.J."/>
            <person name="Yan W."/>
            <person name="Fan B."/>
            <person name="Jiang Y."/>
            <person name="Adhikari A."/>
            <person name="Zheng C.-J."/>
            <person name="Schuster L."/>
            <person name="Cowan T.M."/>
            <person name="Smanski M.J."/>
            <person name="Chevrette M.G."/>
            <person name="De Carvalho L.P.S."/>
            <person name="Shen B."/>
        </authorList>
    </citation>
    <scope>NUCLEOTIDE SEQUENCE [LARGE SCALE GENOMIC DNA]</scope>
    <source>
        <strain evidence="2 3">NPDC004119</strain>
    </source>
</reference>
<accession>A0ABW6PFF3</accession>
<gene>
    <name evidence="2" type="primary">pabB</name>
    <name evidence="2" type="ORF">ACFYU5_35875</name>
</gene>
<keyword evidence="3" id="KW-1185">Reference proteome</keyword>
<protein>
    <submittedName>
        <fullName evidence="2">Aminodeoxychorismate synthase component I</fullName>
        <ecNumber evidence="2">2.6.1.85</ecNumber>
    </submittedName>
</protein>
<dbReference type="PRINTS" id="PR00095">
    <property type="entry name" value="ANTSNTHASEI"/>
</dbReference>
<dbReference type="NCBIfam" id="TIGR00553">
    <property type="entry name" value="pabB"/>
    <property type="match status" value="1"/>
</dbReference>
<organism evidence="2 3">
    <name type="scientific">Nocardia aobensis</name>
    <dbReference type="NCBI Taxonomy" id="257277"/>
    <lineage>
        <taxon>Bacteria</taxon>
        <taxon>Bacillati</taxon>
        <taxon>Actinomycetota</taxon>
        <taxon>Actinomycetes</taxon>
        <taxon>Mycobacteriales</taxon>
        <taxon>Nocardiaceae</taxon>
        <taxon>Nocardia</taxon>
    </lineage>
</organism>
<evidence type="ECO:0000259" key="1">
    <source>
        <dbReference type="Pfam" id="PF00425"/>
    </source>
</evidence>
<dbReference type="Proteomes" id="UP001601442">
    <property type="component" value="Unassembled WGS sequence"/>
</dbReference>
<sequence length="401" mass="43181">MSNGAAWGRFDDINAGTALRFSRAQRELVATEPAQVPLVLAEVDRASSEGLWSFGYVSYEAAAGLDATLAVHPPLDGLPLVWFGIADRADRVPLVEPSAGRGYDIGRWDCRWSRDEHRLAVQNVHDQIAAGETYQCNLTTRLDATFDGGLDSFYGDLAHAQGGSYNAYLDTGRFVVASASPELFFETQDDRILLRPMKGTAPRGNSHAHDDWIASQLRASAKERAENIMIVDLIRNDVARVAVVGGVSVTALCRVERYRTVHQMTSDVVARLRPDAGLLDIFSALFPCGSVTGAPKARTMALIRELEPTPRGVYCGAVGVVAPYGTRNRLRFNVAIRTLVADRARGIATYGTGGGITWDSVATAEYDELQAKTAVLTAATSRGSSGGMPVDIGHLSRSGQP</sequence>
<dbReference type="InterPro" id="IPR019999">
    <property type="entry name" value="Anth_synth_I-like"/>
</dbReference>
<dbReference type="RefSeq" id="WP_387401820.1">
    <property type="nucleotide sequence ID" value="NZ_JBIAMT010000011.1"/>
</dbReference>